<dbReference type="CDD" id="cd00154">
    <property type="entry name" value="Rab"/>
    <property type="match status" value="1"/>
</dbReference>
<evidence type="ECO:0000313" key="5">
    <source>
        <dbReference type="Proteomes" id="UP001600064"/>
    </source>
</evidence>
<proteinExistence type="predicted"/>
<evidence type="ECO:0008006" key="6">
    <source>
        <dbReference type="Google" id="ProtNLM"/>
    </source>
</evidence>
<dbReference type="PROSITE" id="PS51419">
    <property type="entry name" value="RAB"/>
    <property type="match status" value="1"/>
</dbReference>
<dbReference type="InterPro" id="IPR027417">
    <property type="entry name" value="P-loop_NTPase"/>
</dbReference>
<dbReference type="SMART" id="SM00175">
    <property type="entry name" value="RAB"/>
    <property type="match status" value="1"/>
</dbReference>
<dbReference type="InterPro" id="IPR001806">
    <property type="entry name" value="Small_GTPase"/>
</dbReference>
<dbReference type="Pfam" id="PF00071">
    <property type="entry name" value="Ras"/>
    <property type="match status" value="1"/>
</dbReference>
<dbReference type="EMBL" id="JAZGUE010000005">
    <property type="protein sequence ID" value="KAL2266520.1"/>
    <property type="molecule type" value="Genomic_DNA"/>
</dbReference>
<name>A0ABR4D8U9_9PEZI</name>
<keyword evidence="2" id="KW-0342">GTP-binding</keyword>
<dbReference type="PANTHER" id="PTHR47977">
    <property type="entry name" value="RAS-RELATED PROTEIN RAB"/>
    <property type="match status" value="1"/>
</dbReference>
<dbReference type="PRINTS" id="PR00449">
    <property type="entry name" value="RASTRNSFRMNG"/>
</dbReference>
<evidence type="ECO:0000256" key="2">
    <source>
        <dbReference type="ARBA" id="ARBA00023134"/>
    </source>
</evidence>
<protein>
    <recommendedName>
        <fullName evidence="6">GTP-binding protein</fullName>
    </recommendedName>
</protein>
<keyword evidence="1" id="KW-0547">Nucleotide-binding</keyword>
<evidence type="ECO:0000313" key="4">
    <source>
        <dbReference type="EMBL" id="KAL2266520.1"/>
    </source>
</evidence>
<gene>
    <name evidence="4" type="ORF">VTJ83DRAFT_5872</name>
</gene>
<comment type="caution">
    <text evidence="4">The sequence shown here is derived from an EMBL/GenBank/DDBJ whole genome shotgun (WGS) entry which is preliminary data.</text>
</comment>
<dbReference type="InterPro" id="IPR050227">
    <property type="entry name" value="Rab"/>
</dbReference>
<dbReference type="SUPFAM" id="SSF52540">
    <property type="entry name" value="P-loop containing nucleoside triphosphate hydrolases"/>
    <property type="match status" value="1"/>
</dbReference>
<evidence type="ECO:0000256" key="3">
    <source>
        <dbReference type="SAM" id="MobiDB-lite"/>
    </source>
</evidence>
<sequence>MEEPPTELQCASGGDPGSSCSKGKAKAVGFPAQSGHPSGAAASGTPQLASVPEDEITPADPVPPPSPSSIASLADRVDTPLTATIEIAVVGLKLVGKTAIISKFLDRSYNLQNQPPLIGEPPMQVKRLVKENRRYDLMVKDVTGAFLGLHPSCHFLQDIQGVILVFDITNRGTFTGAEGWWRHASLIFAEMPFCVVAGNKCDQAQKREVTPEEGEQLARRLGAVFFCETSALTGEHIRRPFAELLRRIVSTLGPMDIEDND</sequence>
<dbReference type="GeneID" id="98127164"/>
<dbReference type="Gene3D" id="3.40.50.300">
    <property type="entry name" value="P-loop containing nucleotide triphosphate hydrolases"/>
    <property type="match status" value="1"/>
</dbReference>
<keyword evidence="5" id="KW-1185">Reference proteome</keyword>
<organism evidence="4 5">
    <name type="scientific">Remersonia thermophila</name>
    <dbReference type="NCBI Taxonomy" id="72144"/>
    <lineage>
        <taxon>Eukaryota</taxon>
        <taxon>Fungi</taxon>
        <taxon>Dikarya</taxon>
        <taxon>Ascomycota</taxon>
        <taxon>Pezizomycotina</taxon>
        <taxon>Sordariomycetes</taxon>
        <taxon>Sordariomycetidae</taxon>
        <taxon>Sordariales</taxon>
        <taxon>Sordariales incertae sedis</taxon>
        <taxon>Remersonia</taxon>
    </lineage>
</organism>
<reference evidence="4 5" key="1">
    <citation type="journal article" date="2024" name="Commun. Biol.">
        <title>Comparative genomic analysis of thermophilic fungi reveals convergent evolutionary adaptations and gene losses.</title>
        <authorList>
            <person name="Steindorff A.S."/>
            <person name="Aguilar-Pontes M.V."/>
            <person name="Robinson A.J."/>
            <person name="Andreopoulos B."/>
            <person name="LaButti K."/>
            <person name="Kuo A."/>
            <person name="Mondo S."/>
            <person name="Riley R."/>
            <person name="Otillar R."/>
            <person name="Haridas S."/>
            <person name="Lipzen A."/>
            <person name="Grimwood J."/>
            <person name="Schmutz J."/>
            <person name="Clum A."/>
            <person name="Reid I.D."/>
            <person name="Moisan M.C."/>
            <person name="Butler G."/>
            <person name="Nguyen T.T.M."/>
            <person name="Dewar K."/>
            <person name="Conant G."/>
            <person name="Drula E."/>
            <person name="Henrissat B."/>
            <person name="Hansel C."/>
            <person name="Singer S."/>
            <person name="Hutchinson M.I."/>
            <person name="de Vries R.P."/>
            <person name="Natvig D.O."/>
            <person name="Powell A.J."/>
            <person name="Tsang A."/>
            <person name="Grigoriev I.V."/>
        </authorList>
    </citation>
    <scope>NUCLEOTIDE SEQUENCE [LARGE SCALE GENOMIC DNA]</scope>
    <source>
        <strain evidence="4 5">ATCC 22073</strain>
    </source>
</reference>
<dbReference type="SMART" id="SM00173">
    <property type="entry name" value="RAS"/>
    <property type="match status" value="1"/>
</dbReference>
<evidence type="ECO:0000256" key="1">
    <source>
        <dbReference type="ARBA" id="ARBA00022741"/>
    </source>
</evidence>
<dbReference type="Proteomes" id="UP001600064">
    <property type="component" value="Unassembled WGS sequence"/>
</dbReference>
<dbReference type="RefSeq" id="XP_070865247.1">
    <property type="nucleotide sequence ID" value="XM_071012520.1"/>
</dbReference>
<feature type="region of interest" description="Disordered" evidence="3">
    <location>
        <begin position="1"/>
        <end position="72"/>
    </location>
</feature>
<accession>A0ABR4D8U9</accession>